<dbReference type="FunFam" id="1.10.8.60:FF:000014">
    <property type="entry name" value="DNA-binding transcriptional regulator NtrC"/>
    <property type="match status" value="1"/>
</dbReference>
<dbReference type="PROSITE" id="PS50045">
    <property type="entry name" value="SIGMA54_INTERACT_4"/>
    <property type="match status" value="1"/>
</dbReference>
<feature type="domain" description="Response regulatory" evidence="9">
    <location>
        <begin position="3"/>
        <end position="117"/>
    </location>
</feature>
<dbReference type="SMART" id="SM00448">
    <property type="entry name" value="REC"/>
    <property type="match status" value="1"/>
</dbReference>
<dbReference type="Pfam" id="PF02954">
    <property type="entry name" value="HTH_8"/>
    <property type="match status" value="1"/>
</dbReference>
<dbReference type="Pfam" id="PF25601">
    <property type="entry name" value="AAA_lid_14"/>
    <property type="match status" value="1"/>
</dbReference>
<dbReference type="InterPro" id="IPR027417">
    <property type="entry name" value="P-loop_NTPase"/>
</dbReference>
<dbReference type="InterPro" id="IPR002078">
    <property type="entry name" value="Sigma_54_int"/>
</dbReference>
<evidence type="ECO:0000313" key="10">
    <source>
        <dbReference type="EMBL" id="MBZ0155224.1"/>
    </source>
</evidence>
<dbReference type="GO" id="GO:0006355">
    <property type="term" value="P:regulation of DNA-templated transcription"/>
    <property type="evidence" value="ECO:0007669"/>
    <property type="project" value="InterPro"/>
</dbReference>
<dbReference type="Gene3D" id="3.40.50.300">
    <property type="entry name" value="P-loop containing nucleotide triphosphate hydrolases"/>
    <property type="match status" value="1"/>
</dbReference>
<dbReference type="InterPro" id="IPR025662">
    <property type="entry name" value="Sigma_54_int_dom_ATP-bd_1"/>
</dbReference>
<dbReference type="PROSITE" id="PS00675">
    <property type="entry name" value="SIGMA54_INTERACT_1"/>
    <property type="match status" value="1"/>
</dbReference>
<keyword evidence="6" id="KW-0804">Transcription</keyword>
<dbReference type="PANTHER" id="PTHR32071">
    <property type="entry name" value="TRANSCRIPTIONAL REGULATORY PROTEIN"/>
    <property type="match status" value="1"/>
</dbReference>
<dbReference type="PROSITE" id="PS50110">
    <property type="entry name" value="RESPONSE_REGULATORY"/>
    <property type="match status" value="1"/>
</dbReference>
<dbReference type="PROSITE" id="PS00688">
    <property type="entry name" value="SIGMA54_INTERACT_3"/>
    <property type="match status" value="1"/>
</dbReference>
<dbReference type="PANTHER" id="PTHR32071:SF119">
    <property type="entry name" value="SIGMA L-DEPENDENT TRANSCRIPTIONAL REGULATOR YPLP-RELATED"/>
    <property type="match status" value="1"/>
</dbReference>
<keyword evidence="4" id="KW-0238">DNA-binding</keyword>
<sequence>MIRILAIDDEEPFRRLLKKELTRKGFSVETAGDGETGLSLLKDNAYDVVLLDIVMPGIDGIEFMKTVKNDPATPAIVVLTGRATVETAVEAMKNGAYDYLSKPYKLDELVIVINRAYEYQRLKIKNILLEQELARKETGFEFIGKSRQFRDILTLIRKIAPTDSSVFIHGESGTGKELVANTIWQYSKRSHAPFTALNCAALSENLIESELFGHEKGAFTSAHQMKYGIVEVADKGTLFLDEIGEMPIGLQAKLLRFLDSGEFRRVGGNKALKVDVRVIAATNKDLTHLIREGSFRQDLYYRLNVININIPPLRERKDDIPELARHFLRKYSQKLSKSVEDFTPKALELLNDYHWPGNVRELENVVERAVILCDSGRVGEEDLSIPEASSSLKKNESYSSLEEMEKEYILKVLRDTEGNQSKASQILGIDRKTLYLKLKKFGID</sequence>
<dbReference type="PRINTS" id="PR01590">
    <property type="entry name" value="HTHFIS"/>
</dbReference>
<dbReference type="FunFam" id="3.40.50.300:FF:000006">
    <property type="entry name" value="DNA-binding transcriptional regulator NtrC"/>
    <property type="match status" value="1"/>
</dbReference>
<feature type="modified residue" description="4-aspartylphosphate" evidence="7">
    <location>
        <position position="52"/>
    </location>
</feature>
<name>A0A953LZ81_9BACT</name>
<keyword evidence="3" id="KW-0805">Transcription regulation</keyword>
<dbReference type="InterPro" id="IPR002197">
    <property type="entry name" value="HTH_Fis"/>
</dbReference>
<dbReference type="AlphaFoldDB" id="A0A953LZ81"/>
<dbReference type="SMART" id="SM00382">
    <property type="entry name" value="AAA"/>
    <property type="match status" value="1"/>
</dbReference>
<dbReference type="InterPro" id="IPR025943">
    <property type="entry name" value="Sigma_54_int_dom_ATP-bd_2"/>
</dbReference>
<dbReference type="SUPFAM" id="SSF52540">
    <property type="entry name" value="P-loop containing nucleoside triphosphate hydrolases"/>
    <property type="match status" value="1"/>
</dbReference>
<keyword evidence="7" id="KW-0597">Phosphoprotein</keyword>
<evidence type="ECO:0000256" key="2">
    <source>
        <dbReference type="ARBA" id="ARBA00022840"/>
    </source>
</evidence>
<dbReference type="GO" id="GO:0043565">
    <property type="term" value="F:sequence-specific DNA binding"/>
    <property type="evidence" value="ECO:0007669"/>
    <property type="project" value="InterPro"/>
</dbReference>
<evidence type="ECO:0000256" key="6">
    <source>
        <dbReference type="ARBA" id="ARBA00023163"/>
    </source>
</evidence>
<gene>
    <name evidence="10" type="ORF">K8I29_03295</name>
</gene>
<dbReference type="PROSITE" id="PS00676">
    <property type="entry name" value="SIGMA54_INTERACT_2"/>
    <property type="match status" value="1"/>
</dbReference>
<dbReference type="Pfam" id="PF00158">
    <property type="entry name" value="Sigma54_activat"/>
    <property type="match status" value="1"/>
</dbReference>
<dbReference type="SUPFAM" id="SSF52172">
    <property type="entry name" value="CheY-like"/>
    <property type="match status" value="1"/>
</dbReference>
<dbReference type="GO" id="GO:0000160">
    <property type="term" value="P:phosphorelay signal transduction system"/>
    <property type="evidence" value="ECO:0007669"/>
    <property type="project" value="InterPro"/>
</dbReference>
<comment type="caution">
    <text evidence="10">The sequence shown here is derived from an EMBL/GenBank/DDBJ whole genome shotgun (WGS) entry which is preliminary data.</text>
</comment>
<dbReference type="InterPro" id="IPR003593">
    <property type="entry name" value="AAA+_ATPase"/>
</dbReference>
<dbReference type="Gene3D" id="1.10.8.60">
    <property type="match status" value="1"/>
</dbReference>
<dbReference type="Pfam" id="PF00072">
    <property type="entry name" value="Response_reg"/>
    <property type="match status" value="1"/>
</dbReference>
<organism evidence="10 11">
    <name type="scientific">Candidatus Nitrobium versatile</name>
    <dbReference type="NCBI Taxonomy" id="2884831"/>
    <lineage>
        <taxon>Bacteria</taxon>
        <taxon>Pseudomonadati</taxon>
        <taxon>Nitrospirota</taxon>
        <taxon>Nitrospiria</taxon>
        <taxon>Nitrospirales</taxon>
        <taxon>Nitrospiraceae</taxon>
        <taxon>Candidatus Nitrobium</taxon>
    </lineage>
</organism>
<evidence type="ECO:0000256" key="5">
    <source>
        <dbReference type="ARBA" id="ARBA00023159"/>
    </source>
</evidence>
<feature type="domain" description="Sigma-54 factor interaction" evidence="8">
    <location>
        <begin position="142"/>
        <end position="371"/>
    </location>
</feature>
<dbReference type="EMBL" id="JAIOIV010000028">
    <property type="protein sequence ID" value="MBZ0155224.1"/>
    <property type="molecule type" value="Genomic_DNA"/>
</dbReference>
<accession>A0A953LZ81</accession>
<evidence type="ECO:0000256" key="1">
    <source>
        <dbReference type="ARBA" id="ARBA00022741"/>
    </source>
</evidence>
<reference evidence="10" key="2">
    <citation type="submission" date="2021-08" db="EMBL/GenBank/DDBJ databases">
        <authorList>
            <person name="Dalcin Martins P."/>
        </authorList>
    </citation>
    <scope>NUCLEOTIDE SEQUENCE</scope>
    <source>
        <strain evidence="10">MAG_39</strain>
    </source>
</reference>
<reference evidence="10" key="1">
    <citation type="journal article" date="2021" name="bioRxiv">
        <title>Unraveling nitrogen, sulfur and carbon metabolic pathways and microbial community transcriptional responses to substrate deprivation and toxicity stresses in a bioreactor mimicking anoxic brackish coastal sediment conditions.</title>
        <authorList>
            <person name="Martins P.D."/>
            <person name="Echeveste M.J."/>
            <person name="Arshad A."/>
            <person name="Kurth J."/>
            <person name="Ouboter H."/>
            <person name="Jetten M.S.M."/>
            <person name="Welte C.U."/>
        </authorList>
    </citation>
    <scope>NUCLEOTIDE SEQUENCE</scope>
    <source>
        <strain evidence="10">MAG_39</strain>
    </source>
</reference>
<keyword evidence="2" id="KW-0067">ATP-binding</keyword>
<dbReference type="Proteomes" id="UP000705867">
    <property type="component" value="Unassembled WGS sequence"/>
</dbReference>
<evidence type="ECO:0000256" key="4">
    <source>
        <dbReference type="ARBA" id="ARBA00023125"/>
    </source>
</evidence>
<evidence type="ECO:0000256" key="7">
    <source>
        <dbReference type="PROSITE-ProRule" id="PRU00169"/>
    </source>
</evidence>
<dbReference type="GO" id="GO:0005524">
    <property type="term" value="F:ATP binding"/>
    <property type="evidence" value="ECO:0007669"/>
    <property type="project" value="UniProtKB-KW"/>
</dbReference>
<dbReference type="InterPro" id="IPR009057">
    <property type="entry name" value="Homeodomain-like_sf"/>
</dbReference>
<dbReference type="CDD" id="cd00009">
    <property type="entry name" value="AAA"/>
    <property type="match status" value="1"/>
</dbReference>
<evidence type="ECO:0000313" key="11">
    <source>
        <dbReference type="Proteomes" id="UP000705867"/>
    </source>
</evidence>
<dbReference type="InterPro" id="IPR011006">
    <property type="entry name" value="CheY-like_superfamily"/>
</dbReference>
<evidence type="ECO:0000259" key="9">
    <source>
        <dbReference type="PROSITE" id="PS50110"/>
    </source>
</evidence>
<keyword evidence="1" id="KW-0547">Nucleotide-binding</keyword>
<keyword evidence="5" id="KW-0010">Activator</keyword>
<dbReference type="InterPro" id="IPR025944">
    <property type="entry name" value="Sigma_54_int_dom_CS"/>
</dbReference>
<evidence type="ECO:0000256" key="3">
    <source>
        <dbReference type="ARBA" id="ARBA00023015"/>
    </source>
</evidence>
<dbReference type="SUPFAM" id="SSF46689">
    <property type="entry name" value="Homeodomain-like"/>
    <property type="match status" value="1"/>
</dbReference>
<dbReference type="InterPro" id="IPR058031">
    <property type="entry name" value="AAA_lid_NorR"/>
</dbReference>
<protein>
    <submittedName>
        <fullName evidence="10">Sigma-54 dependent transcriptional regulator</fullName>
    </submittedName>
</protein>
<evidence type="ECO:0000259" key="8">
    <source>
        <dbReference type="PROSITE" id="PS50045"/>
    </source>
</evidence>
<dbReference type="Gene3D" id="1.10.10.60">
    <property type="entry name" value="Homeodomain-like"/>
    <property type="match status" value="1"/>
</dbReference>
<dbReference type="Gene3D" id="3.40.50.2300">
    <property type="match status" value="1"/>
</dbReference>
<proteinExistence type="predicted"/>
<dbReference type="InterPro" id="IPR001789">
    <property type="entry name" value="Sig_transdc_resp-reg_receiver"/>
</dbReference>